<dbReference type="EMBL" id="JASCXX010000006">
    <property type="protein sequence ID" value="MDI6448777.1"/>
    <property type="molecule type" value="Genomic_DNA"/>
</dbReference>
<proteinExistence type="inferred from homology"/>
<keyword evidence="1 3" id="KW-0963">Cytoplasm</keyword>
<evidence type="ECO:0000313" key="6">
    <source>
        <dbReference type="Proteomes" id="UP001431776"/>
    </source>
</evidence>
<dbReference type="PANTHER" id="PTHR30308:SF2">
    <property type="entry name" value="SSRA-BINDING PROTEIN"/>
    <property type="match status" value="1"/>
</dbReference>
<protein>
    <recommendedName>
        <fullName evidence="3">SsrA-binding protein</fullName>
    </recommendedName>
    <alternativeName>
        <fullName evidence="3">Small protein B</fullName>
    </alternativeName>
</protein>
<evidence type="ECO:0000256" key="2">
    <source>
        <dbReference type="ARBA" id="ARBA00022884"/>
    </source>
</evidence>
<feature type="region of interest" description="Disordered" evidence="4">
    <location>
        <begin position="141"/>
        <end position="164"/>
    </location>
</feature>
<evidence type="ECO:0000256" key="3">
    <source>
        <dbReference type="HAMAP-Rule" id="MF_00023"/>
    </source>
</evidence>
<evidence type="ECO:0000256" key="1">
    <source>
        <dbReference type="ARBA" id="ARBA00022490"/>
    </source>
</evidence>
<dbReference type="SUPFAM" id="SSF74982">
    <property type="entry name" value="Small protein B (SmpB)"/>
    <property type="match status" value="1"/>
</dbReference>
<dbReference type="RefSeq" id="WP_349244186.1">
    <property type="nucleotide sequence ID" value="NZ_JASCXX010000006.1"/>
</dbReference>
<dbReference type="Gene3D" id="2.40.280.10">
    <property type="match status" value="1"/>
</dbReference>
<dbReference type="InterPro" id="IPR020081">
    <property type="entry name" value="SsrA-bd_prot_CS"/>
</dbReference>
<dbReference type="PROSITE" id="PS01317">
    <property type="entry name" value="SSRP"/>
    <property type="match status" value="1"/>
</dbReference>
<dbReference type="GO" id="GO:0070930">
    <property type="term" value="P:trans-translation-dependent protein tagging"/>
    <property type="evidence" value="ECO:0007669"/>
    <property type="project" value="TreeGrafter"/>
</dbReference>
<name>A0AAW6TSV2_9BACT</name>
<sequence length="164" mass="18681">MMARMSKKGKTGFDNPAAFNKKAYRDYELVEKFEAGLALTGSEVKSLRGAAADLSGSYARLERGECWLVGAKIAPYAMARDGGHEPTRKRKLLLHKAELHRISVKLEQRGFTLVPLRMYFSSRGLAKVELALAQGKRQYDKRATIAERSQKRDLDRDMKKYRKR</sequence>
<dbReference type="HAMAP" id="MF_00023">
    <property type="entry name" value="SmpB"/>
    <property type="match status" value="1"/>
</dbReference>
<dbReference type="InterPro" id="IPR000037">
    <property type="entry name" value="SsrA-bd_prot"/>
</dbReference>
<dbReference type="Proteomes" id="UP001431776">
    <property type="component" value="Unassembled WGS sequence"/>
</dbReference>
<keyword evidence="6" id="KW-1185">Reference proteome</keyword>
<dbReference type="NCBIfam" id="TIGR00086">
    <property type="entry name" value="smpB"/>
    <property type="match status" value="1"/>
</dbReference>
<comment type="subcellular location">
    <subcellularLocation>
        <location evidence="3">Cytoplasm</location>
    </subcellularLocation>
    <text evidence="3">The tmRNA-SmpB complex associates with stalled 70S ribosomes.</text>
</comment>
<dbReference type="GO" id="GO:0070929">
    <property type="term" value="P:trans-translation"/>
    <property type="evidence" value="ECO:0007669"/>
    <property type="project" value="UniProtKB-UniRule"/>
</dbReference>
<comment type="caution">
    <text evidence="5">The sequence shown here is derived from an EMBL/GenBank/DDBJ whole genome shotgun (WGS) entry which is preliminary data.</text>
</comment>
<feature type="compositionally biased region" description="Basic and acidic residues" evidence="4">
    <location>
        <begin position="141"/>
        <end position="158"/>
    </location>
</feature>
<gene>
    <name evidence="3 5" type="primary">smpB</name>
    <name evidence="5" type="ORF">QJ522_06945</name>
</gene>
<dbReference type="InterPro" id="IPR023620">
    <property type="entry name" value="SmpB"/>
</dbReference>
<dbReference type="NCBIfam" id="NF003843">
    <property type="entry name" value="PRK05422.1"/>
    <property type="match status" value="1"/>
</dbReference>
<evidence type="ECO:0000256" key="4">
    <source>
        <dbReference type="SAM" id="MobiDB-lite"/>
    </source>
</evidence>
<dbReference type="GO" id="GO:0005829">
    <property type="term" value="C:cytosol"/>
    <property type="evidence" value="ECO:0007669"/>
    <property type="project" value="TreeGrafter"/>
</dbReference>
<dbReference type="CDD" id="cd09294">
    <property type="entry name" value="SmpB"/>
    <property type="match status" value="1"/>
</dbReference>
<dbReference type="GO" id="GO:0003723">
    <property type="term" value="F:RNA binding"/>
    <property type="evidence" value="ECO:0007669"/>
    <property type="project" value="UniProtKB-UniRule"/>
</dbReference>
<dbReference type="Pfam" id="PF01668">
    <property type="entry name" value="SmpB"/>
    <property type="match status" value="1"/>
</dbReference>
<evidence type="ECO:0000313" key="5">
    <source>
        <dbReference type="EMBL" id="MDI6448777.1"/>
    </source>
</evidence>
<dbReference type="AlphaFoldDB" id="A0AAW6TSV2"/>
<accession>A0AAW6TSV2</accession>
<keyword evidence="2 3" id="KW-0694">RNA-binding</keyword>
<comment type="function">
    <text evidence="3">Required for rescue of stalled ribosomes mediated by trans-translation. Binds to transfer-messenger RNA (tmRNA), required for stable association of tmRNA with ribosomes. tmRNA and SmpB together mimic tRNA shape, replacing the anticodon stem-loop with SmpB. tmRNA is encoded by the ssrA gene; the 2 termini fold to resemble tRNA(Ala) and it encodes a 'tag peptide', a short internal open reading frame. During trans-translation Ala-aminoacylated tmRNA acts like a tRNA, entering the A-site of stalled ribosomes, displacing the stalled mRNA. The ribosome then switches to translate the ORF on the tmRNA; the nascent peptide is terminated with the 'tag peptide' encoded by the tmRNA and targeted for degradation. The ribosome is freed to recommence translation, which seems to be the essential function of trans-translation.</text>
</comment>
<dbReference type="PANTHER" id="PTHR30308">
    <property type="entry name" value="TMRNA-BINDING COMPONENT OF TRANS-TRANSLATION TAGGING COMPLEX"/>
    <property type="match status" value="1"/>
</dbReference>
<organism evidence="5 6">
    <name type="scientific">Anaerobaca lacustris</name>
    <dbReference type="NCBI Taxonomy" id="3044600"/>
    <lineage>
        <taxon>Bacteria</taxon>
        <taxon>Pseudomonadati</taxon>
        <taxon>Planctomycetota</taxon>
        <taxon>Phycisphaerae</taxon>
        <taxon>Sedimentisphaerales</taxon>
        <taxon>Anaerobacaceae</taxon>
        <taxon>Anaerobaca</taxon>
    </lineage>
</organism>
<comment type="similarity">
    <text evidence="3">Belongs to the SmpB family.</text>
</comment>
<reference evidence="5" key="1">
    <citation type="submission" date="2023-05" db="EMBL/GenBank/DDBJ databases">
        <title>Anaerotaeda fermentans gen. nov., sp. nov., a novel anaerobic planctomycete of the new family within the order Sedimentisphaerales isolated from Taman Peninsula, Russia.</title>
        <authorList>
            <person name="Khomyakova M.A."/>
            <person name="Merkel A.Y."/>
            <person name="Slobodkin A.I."/>
        </authorList>
    </citation>
    <scope>NUCLEOTIDE SEQUENCE</scope>
    <source>
        <strain evidence="5">M17dextr</strain>
    </source>
</reference>